<dbReference type="UniPathway" id="UPA00845"/>
<gene>
    <name evidence="7" type="primary">LOC111018081</name>
</gene>
<proteinExistence type="inferred from homology"/>
<evidence type="ECO:0000256" key="1">
    <source>
        <dbReference type="ARBA" id="ARBA00004877"/>
    </source>
</evidence>
<keyword evidence="4" id="KW-0808">Transferase</keyword>
<evidence type="ECO:0000313" key="7">
    <source>
        <dbReference type="RefSeq" id="XP_022149725.1"/>
    </source>
</evidence>
<name>A0A6J1D6J1_MOMCH</name>
<dbReference type="InterPro" id="IPR002495">
    <property type="entry name" value="Glyco_trans_8"/>
</dbReference>
<dbReference type="EC" id="2.4.1.-" evidence="5"/>
<evidence type="ECO:0000256" key="2">
    <source>
        <dbReference type="ARBA" id="ARBA00006351"/>
    </source>
</evidence>
<comment type="pathway">
    <text evidence="1 5">Glycan metabolism; pectin biosynthesis.</text>
</comment>
<dbReference type="SUPFAM" id="SSF53448">
    <property type="entry name" value="Nucleotide-diphospho-sugar transferases"/>
    <property type="match status" value="1"/>
</dbReference>
<dbReference type="KEGG" id="mcha:111018081"/>
<dbReference type="GO" id="GO:0071555">
    <property type="term" value="P:cell wall organization"/>
    <property type="evidence" value="ECO:0007669"/>
    <property type="project" value="UniProtKB-KW"/>
</dbReference>
<dbReference type="PANTHER" id="PTHR32116">
    <property type="entry name" value="GALACTURONOSYLTRANSFERASE 4-RELATED"/>
    <property type="match status" value="1"/>
</dbReference>
<keyword evidence="6" id="KW-1185">Reference proteome</keyword>
<dbReference type="GO" id="GO:0000139">
    <property type="term" value="C:Golgi membrane"/>
    <property type="evidence" value="ECO:0007669"/>
    <property type="project" value="UniProtKB-SubCell"/>
</dbReference>
<dbReference type="InterPro" id="IPR029044">
    <property type="entry name" value="Nucleotide-diphossugar_trans"/>
</dbReference>
<dbReference type="GO" id="GO:0047262">
    <property type="term" value="F:polygalacturonate 4-alpha-galacturonosyltransferase activity"/>
    <property type="evidence" value="ECO:0007669"/>
    <property type="project" value="InterPro"/>
</dbReference>
<dbReference type="Proteomes" id="UP000504603">
    <property type="component" value="Unplaced"/>
</dbReference>
<accession>A0A6J1D6J1</accession>
<keyword evidence="5" id="KW-0333">Golgi apparatus</keyword>
<keyword evidence="5" id="KW-0812">Transmembrane</keyword>
<dbReference type="Pfam" id="PF01501">
    <property type="entry name" value="Glyco_transf_8"/>
    <property type="match status" value="1"/>
</dbReference>
<organism evidence="6 7">
    <name type="scientific">Momordica charantia</name>
    <name type="common">Bitter gourd</name>
    <name type="synonym">Balsam pear</name>
    <dbReference type="NCBI Taxonomy" id="3673"/>
    <lineage>
        <taxon>Eukaryota</taxon>
        <taxon>Viridiplantae</taxon>
        <taxon>Streptophyta</taxon>
        <taxon>Embryophyta</taxon>
        <taxon>Tracheophyta</taxon>
        <taxon>Spermatophyta</taxon>
        <taxon>Magnoliopsida</taxon>
        <taxon>eudicotyledons</taxon>
        <taxon>Gunneridae</taxon>
        <taxon>Pentapetalae</taxon>
        <taxon>rosids</taxon>
        <taxon>fabids</taxon>
        <taxon>Cucurbitales</taxon>
        <taxon>Cucurbitaceae</taxon>
        <taxon>Momordiceae</taxon>
        <taxon>Momordica</taxon>
    </lineage>
</organism>
<dbReference type="InterPro" id="IPR029993">
    <property type="entry name" value="GAUT"/>
</dbReference>
<protein>
    <recommendedName>
        <fullName evidence="5">Hexosyltransferase</fullName>
        <ecNumber evidence="5">2.4.1.-</ecNumber>
    </recommendedName>
</protein>
<dbReference type="AlphaFoldDB" id="A0A6J1D6J1"/>
<keyword evidence="5" id="KW-1133">Transmembrane helix</keyword>
<keyword evidence="3 5" id="KW-0328">Glycosyltransferase</keyword>
<evidence type="ECO:0000256" key="3">
    <source>
        <dbReference type="ARBA" id="ARBA00022676"/>
    </source>
</evidence>
<reference evidence="7" key="1">
    <citation type="submission" date="2025-08" db="UniProtKB">
        <authorList>
            <consortium name="RefSeq"/>
        </authorList>
    </citation>
    <scope>IDENTIFICATION</scope>
    <source>
        <strain evidence="7">OHB3-1</strain>
    </source>
</reference>
<dbReference type="RefSeq" id="XP_022149725.1">
    <property type="nucleotide sequence ID" value="XM_022294033.1"/>
</dbReference>
<comment type="similarity">
    <text evidence="2 5">Belongs to the glycosyltransferase 8 family.</text>
</comment>
<evidence type="ECO:0000256" key="4">
    <source>
        <dbReference type="ARBA" id="ARBA00022679"/>
    </source>
</evidence>
<evidence type="ECO:0000313" key="6">
    <source>
        <dbReference type="Proteomes" id="UP000504603"/>
    </source>
</evidence>
<dbReference type="Gene3D" id="3.90.550.10">
    <property type="entry name" value="Spore Coat Polysaccharide Biosynthesis Protein SpsA, Chain A"/>
    <property type="match status" value="1"/>
</dbReference>
<dbReference type="GeneID" id="111018081"/>
<dbReference type="OrthoDB" id="411524at2759"/>
<dbReference type="GO" id="GO:0045489">
    <property type="term" value="P:pectin biosynthetic process"/>
    <property type="evidence" value="ECO:0007669"/>
    <property type="project" value="UniProtKB-UniPathway"/>
</dbReference>
<evidence type="ECO:0000256" key="5">
    <source>
        <dbReference type="RuleBase" id="RU362027"/>
    </source>
</evidence>
<dbReference type="PANTHER" id="PTHR32116:SF30">
    <property type="entry name" value="GALACTURONOSYLTRANSFERASE 15-RELATED"/>
    <property type="match status" value="1"/>
</dbReference>
<comment type="subcellular location">
    <subcellularLocation>
        <location evidence="5">Golgi apparatus membrane</location>
        <topology evidence="5">Single-pass type II membrane protein</topology>
    </subcellularLocation>
</comment>
<keyword evidence="5" id="KW-0961">Cell wall biogenesis/degradation</keyword>
<sequence length="529" mass="59679">MKFYISTTGIKRVTISNPGAGKAPHAASTAPRRISTRSILPLLLTLAIVLPFFFVRVAFLVLESAAACSSTLDCSGWRIFSADDASSRLGEELSRALVESKEGGSVEGENGVGSFDELVKEMISKRQDMRAFALKTKAMLHAMEQKVKSARKRESVYWYLASHGVPKGLHCLCLKLAEEYAVNARARARLPQPEYVSRLTDPSLRHLVLLTDNVLAASVVISSAVRNSADPQKLVFHIVTDKKTYTPMHAWFATNSMDSVVVEVKGLHQFDWPEELNDRVKDMLEIHRLIWKRYYKDFKGENFEYDGEDKRELDVLSPSSLSLLNHLRIYVPELFPDLNKIVFLDDDVVVQHDMSSLWDLDLGGNVVGAVVDSWCGDACCPGRKYGDYLNFSHPLISSNFNPHSCVWHYGLNVFDLEAWRRTNITSTYHQWLKHNLNSGLALWLPGELPPSLMAFGGHVFPIDPSWHVAGLGERPPQLFTREVLEDATVIHFSGPAKPWLEIGSPEVRNIWNKHVNYSNKFIKKCRIME</sequence>
<feature type="transmembrane region" description="Helical" evidence="5">
    <location>
        <begin position="39"/>
        <end position="62"/>
    </location>
</feature>
<keyword evidence="5" id="KW-0472">Membrane</keyword>